<gene>
    <name evidence="1" type="ORF">PHPALM_10600</name>
</gene>
<comment type="caution">
    <text evidence="1">The sequence shown here is derived from an EMBL/GenBank/DDBJ whole genome shotgun (WGS) entry which is preliminary data.</text>
</comment>
<accession>A0A2P4Y4B5</accession>
<name>A0A2P4Y4B5_9STRA</name>
<dbReference type="OrthoDB" id="119477at2759"/>
<sequence>MVKLQAKPHWLHRLLIFLVVLGFVTLVVQISSLSGKLPGSKRLGRHRNEVHEELQQEAQPGVDDHVSDQDLLHLSLLHERCVSDTDAVLPWQFGSPGHQFVNATASNSDVVMHPNDTNLLQKLKQCPDVDVYLPNHLHGNGYCEDAVAYAKYLNSRLLPIWALQVKMYDPELGREVDYFDLCPKTPMIFFNHYWDDVPSMSRWPENKPIYLMPNIEMIELTPEHYWKVDAVLCKTQICFDRVTKWYEQEGNPSNAEVFYTKHTSSDQAQFARKRLGEDAIAPKNF</sequence>
<organism evidence="1 2">
    <name type="scientific">Phytophthora palmivora</name>
    <dbReference type="NCBI Taxonomy" id="4796"/>
    <lineage>
        <taxon>Eukaryota</taxon>
        <taxon>Sar</taxon>
        <taxon>Stramenopiles</taxon>
        <taxon>Oomycota</taxon>
        <taxon>Peronosporomycetes</taxon>
        <taxon>Peronosporales</taxon>
        <taxon>Peronosporaceae</taxon>
        <taxon>Phytophthora</taxon>
    </lineage>
</organism>
<reference evidence="1 2" key="1">
    <citation type="journal article" date="2017" name="Genome Biol. Evol.">
        <title>Phytophthora megakarya and P. palmivora, closely related causal agents of cacao black pod rot, underwent increases in genome sizes and gene numbers by different mechanisms.</title>
        <authorList>
            <person name="Ali S.S."/>
            <person name="Shao J."/>
            <person name="Lary D.J."/>
            <person name="Kronmiller B."/>
            <person name="Shen D."/>
            <person name="Strem M.D."/>
            <person name="Amoako-Attah I."/>
            <person name="Akrofi A.Y."/>
            <person name="Begoude B.A."/>
            <person name="Ten Hoopen G.M."/>
            <person name="Coulibaly K."/>
            <person name="Kebe B.I."/>
            <person name="Melnick R.L."/>
            <person name="Guiltinan M.J."/>
            <person name="Tyler B.M."/>
            <person name="Meinhardt L.W."/>
            <person name="Bailey B.A."/>
        </authorList>
    </citation>
    <scope>NUCLEOTIDE SEQUENCE [LARGE SCALE GENOMIC DNA]</scope>
    <source>
        <strain evidence="2">sbr112.9</strain>
    </source>
</reference>
<keyword evidence="2" id="KW-1185">Reference proteome</keyword>
<protein>
    <submittedName>
        <fullName evidence="1">Uncharacterized protein</fullName>
    </submittedName>
</protein>
<dbReference type="Proteomes" id="UP000237271">
    <property type="component" value="Unassembled WGS sequence"/>
</dbReference>
<proteinExistence type="predicted"/>
<evidence type="ECO:0000313" key="2">
    <source>
        <dbReference type="Proteomes" id="UP000237271"/>
    </source>
</evidence>
<evidence type="ECO:0000313" key="1">
    <source>
        <dbReference type="EMBL" id="POM72651.1"/>
    </source>
</evidence>
<dbReference type="AlphaFoldDB" id="A0A2P4Y4B5"/>
<feature type="non-terminal residue" evidence="1">
    <location>
        <position position="285"/>
    </location>
</feature>
<dbReference type="EMBL" id="NCKW01005589">
    <property type="protein sequence ID" value="POM72651.1"/>
    <property type="molecule type" value="Genomic_DNA"/>
</dbReference>